<dbReference type="SUPFAM" id="SSF52799">
    <property type="entry name" value="(Phosphotyrosine protein) phosphatases II"/>
    <property type="match status" value="1"/>
</dbReference>
<evidence type="ECO:0000259" key="1">
    <source>
        <dbReference type="PROSITE" id="PS50056"/>
    </source>
</evidence>
<keyword evidence="3" id="KW-1185">Reference proteome</keyword>
<dbReference type="Gene3D" id="3.90.190.10">
    <property type="entry name" value="Protein tyrosine phosphatase superfamily"/>
    <property type="match status" value="1"/>
</dbReference>
<dbReference type="AlphaFoldDB" id="A0A4P9ZSD0"/>
<dbReference type="PROSITE" id="PS00383">
    <property type="entry name" value="TYR_PHOSPHATASE_1"/>
    <property type="match status" value="1"/>
</dbReference>
<sequence length="317" mass="36051">MAATVLQEADLQYAFENISNFRDVACSVSESLRQRNPTGDGLGIPILPRLLFRSARPDRASEVDLEQITKRIGIKTIVDLRSDLECHNNEECACSDSRMSSSVGSLATWSTDVSPMAPVQHQKRLNINLIGPRFRYGFVFGSAGWITRSKICYYQLRGMRREVLETVGREVFQDIGLPGFYSGLLRYSGKEITRAIKPFSYRENYPILVHCSHGKDRTGIIVALLLSLLGVDDELIIDDYTKTREGMRSQIEEMKRDMQGTGMPEEFIDAPPEAMRMTIQFMREQYKTPARYLRSIGISKRRQARIIQNLTTLNHTA</sequence>
<gene>
    <name evidence="2" type="ORF">BJ085DRAFT_21182</name>
</gene>
<accession>A0A4P9ZSD0</accession>
<reference evidence="3" key="1">
    <citation type="journal article" date="2018" name="Nat. Microbiol.">
        <title>Leveraging single-cell genomics to expand the fungal tree of life.</title>
        <authorList>
            <person name="Ahrendt S.R."/>
            <person name="Quandt C.A."/>
            <person name="Ciobanu D."/>
            <person name="Clum A."/>
            <person name="Salamov A."/>
            <person name="Andreopoulos B."/>
            <person name="Cheng J.F."/>
            <person name="Woyke T."/>
            <person name="Pelin A."/>
            <person name="Henrissat B."/>
            <person name="Reynolds N.K."/>
            <person name="Benny G.L."/>
            <person name="Smith M.E."/>
            <person name="James T.Y."/>
            <person name="Grigoriev I.V."/>
        </authorList>
    </citation>
    <scope>NUCLEOTIDE SEQUENCE [LARGE SCALE GENOMIC DNA]</scope>
    <source>
        <strain evidence="3">RSA 468</strain>
    </source>
</reference>
<dbReference type="PANTHER" id="PTHR31126">
    <property type="entry name" value="TYROSINE-PROTEIN PHOSPHATASE"/>
    <property type="match status" value="1"/>
</dbReference>
<dbReference type="Proteomes" id="UP000268162">
    <property type="component" value="Unassembled WGS sequence"/>
</dbReference>
<dbReference type="InterPro" id="IPR026893">
    <property type="entry name" value="Tyr/Ser_Pase_IphP-type"/>
</dbReference>
<dbReference type="STRING" id="215637.A0A4P9ZSD0"/>
<dbReference type="PANTHER" id="PTHR31126:SF1">
    <property type="entry name" value="TYROSINE SPECIFIC PROTEIN PHOSPHATASES DOMAIN-CONTAINING PROTEIN"/>
    <property type="match status" value="1"/>
</dbReference>
<dbReference type="InterPro" id="IPR029021">
    <property type="entry name" value="Prot-tyrosine_phosphatase-like"/>
</dbReference>
<dbReference type="EMBL" id="ML002651">
    <property type="protein sequence ID" value="RKP36454.1"/>
    <property type="molecule type" value="Genomic_DNA"/>
</dbReference>
<dbReference type="InterPro" id="IPR016130">
    <property type="entry name" value="Tyr_Pase_AS"/>
</dbReference>
<feature type="domain" description="Tyrosine specific protein phosphatases" evidence="1">
    <location>
        <begin position="190"/>
        <end position="255"/>
    </location>
</feature>
<name>A0A4P9ZSD0_9FUNG</name>
<protein>
    <submittedName>
        <fullName evidence="2">Protein-tyrosine phosphatase-like protein</fullName>
    </submittedName>
</protein>
<proteinExistence type="predicted"/>
<dbReference type="Pfam" id="PF13350">
    <property type="entry name" value="Y_phosphatase3"/>
    <property type="match status" value="1"/>
</dbReference>
<evidence type="ECO:0000313" key="2">
    <source>
        <dbReference type="EMBL" id="RKP36454.1"/>
    </source>
</evidence>
<dbReference type="GO" id="GO:0004721">
    <property type="term" value="F:phosphoprotein phosphatase activity"/>
    <property type="evidence" value="ECO:0007669"/>
    <property type="project" value="InterPro"/>
</dbReference>
<dbReference type="InterPro" id="IPR000387">
    <property type="entry name" value="Tyr_Pase_dom"/>
</dbReference>
<organism evidence="2 3">
    <name type="scientific">Dimargaris cristalligena</name>
    <dbReference type="NCBI Taxonomy" id="215637"/>
    <lineage>
        <taxon>Eukaryota</taxon>
        <taxon>Fungi</taxon>
        <taxon>Fungi incertae sedis</taxon>
        <taxon>Zoopagomycota</taxon>
        <taxon>Kickxellomycotina</taxon>
        <taxon>Dimargaritomycetes</taxon>
        <taxon>Dimargaritales</taxon>
        <taxon>Dimargaritaceae</taxon>
        <taxon>Dimargaris</taxon>
    </lineage>
</organism>
<evidence type="ECO:0000313" key="3">
    <source>
        <dbReference type="Proteomes" id="UP000268162"/>
    </source>
</evidence>
<dbReference type="PROSITE" id="PS50056">
    <property type="entry name" value="TYR_PHOSPHATASE_2"/>
    <property type="match status" value="1"/>
</dbReference>